<dbReference type="AlphaFoldDB" id="A0AAD5WXG7"/>
<dbReference type="EMBL" id="JAKWBI020000013">
    <property type="protein sequence ID" value="KAJ2906458.1"/>
    <property type="molecule type" value="Genomic_DNA"/>
</dbReference>
<comment type="caution">
    <text evidence="1">The sequence shown here is derived from an EMBL/GenBank/DDBJ whole genome shotgun (WGS) entry which is preliminary data.</text>
</comment>
<reference evidence="1" key="1">
    <citation type="submission" date="2022-07" db="EMBL/GenBank/DDBJ databases">
        <title>Draft genome sequence of Zalerion maritima ATCC 34329, a (micro)plastics degrading marine fungus.</title>
        <authorList>
            <person name="Paco A."/>
            <person name="Goncalves M.F.M."/>
            <person name="Rocha-Santos T.A.P."/>
            <person name="Alves A."/>
        </authorList>
    </citation>
    <scope>NUCLEOTIDE SEQUENCE</scope>
    <source>
        <strain evidence="1">ATCC 34329</strain>
    </source>
</reference>
<sequence length="146" mass="16150">MSWKFYYICFRGQVFDELIKFTPSTTRLNKITDFDTAVIPTLPLVFVWVGGDQPNAENPLGNPTFPGGTWTCGMNRVGSIVPEFNTSTTLAYNFAEGGAVTDSDLVSPCSTSVNDFDDQVDEFIEDPVGNSNWMAENTVAPRVDWC</sequence>
<protein>
    <submittedName>
        <fullName evidence="1">Uncharacterized protein</fullName>
    </submittedName>
</protein>
<evidence type="ECO:0000313" key="2">
    <source>
        <dbReference type="Proteomes" id="UP001201980"/>
    </source>
</evidence>
<gene>
    <name evidence="1" type="ORF">MKZ38_001439</name>
</gene>
<organism evidence="1 2">
    <name type="scientific">Zalerion maritima</name>
    <dbReference type="NCBI Taxonomy" id="339359"/>
    <lineage>
        <taxon>Eukaryota</taxon>
        <taxon>Fungi</taxon>
        <taxon>Dikarya</taxon>
        <taxon>Ascomycota</taxon>
        <taxon>Pezizomycotina</taxon>
        <taxon>Sordariomycetes</taxon>
        <taxon>Lulworthiomycetidae</taxon>
        <taxon>Lulworthiales</taxon>
        <taxon>Lulworthiaceae</taxon>
        <taxon>Zalerion</taxon>
    </lineage>
</organism>
<evidence type="ECO:0000313" key="1">
    <source>
        <dbReference type="EMBL" id="KAJ2906458.1"/>
    </source>
</evidence>
<dbReference type="Proteomes" id="UP001201980">
    <property type="component" value="Unassembled WGS sequence"/>
</dbReference>
<keyword evidence="2" id="KW-1185">Reference proteome</keyword>
<proteinExistence type="predicted"/>
<accession>A0AAD5WXG7</accession>
<name>A0AAD5WXG7_9PEZI</name>